<evidence type="ECO:0000313" key="7">
    <source>
        <dbReference type="Proteomes" id="UP000284161"/>
    </source>
</evidence>
<dbReference type="Proteomes" id="UP000284604">
    <property type="component" value="Unassembled WGS sequence"/>
</dbReference>
<evidence type="ECO:0000256" key="1">
    <source>
        <dbReference type="SAM" id="Phobius"/>
    </source>
</evidence>
<dbReference type="AlphaFoldDB" id="A0A3E4UQ99"/>
<keyword evidence="1" id="KW-0472">Membrane</keyword>
<dbReference type="EMBL" id="QSSV01000008">
    <property type="protein sequence ID" value="RGM13721.1"/>
    <property type="molecule type" value="Genomic_DNA"/>
</dbReference>
<evidence type="ECO:0000313" key="3">
    <source>
        <dbReference type="EMBL" id="RGM13721.1"/>
    </source>
</evidence>
<sequence length="76" mass="8590">MAAKKTILFELVLNRIDNKSKEGTKIIKKDITFALSRLLDGECKVLRHKRILCMLCLLCGESICLSSCLISNIHNK</sequence>
<dbReference type="Proteomes" id="UP000467334">
    <property type="component" value="Unassembled WGS sequence"/>
</dbReference>
<feature type="transmembrane region" description="Helical" evidence="1">
    <location>
        <begin position="51"/>
        <end position="73"/>
    </location>
</feature>
<evidence type="ECO:0000313" key="2">
    <source>
        <dbReference type="EMBL" id="KAB5316407.1"/>
    </source>
</evidence>
<dbReference type="Proteomes" id="UP000261223">
    <property type="component" value="Unassembled WGS sequence"/>
</dbReference>
<reference evidence="2 9" key="2">
    <citation type="journal article" date="2019" name="Nat. Med.">
        <title>A library of human gut bacterial isolates paired with longitudinal multiomics data enables mechanistic microbiome research.</title>
        <authorList>
            <person name="Poyet M."/>
            <person name="Groussin M."/>
            <person name="Gibbons S.M."/>
            <person name="Avila-Pacheco J."/>
            <person name="Jiang X."/>
            <person name="Kearney S.M."/>
            <person name="Perrotta A.R."/>
            <person name="Berdy B."/>
            <person name="Zhao S."/>
            <person name="Lieberman T.D."/>
            <person name="Swanson P.K."/>
            <person name="Smith M."/>
            <person name="Roesemann S."/>
            <person name="Alexander J.E."/>
            <person name="Rich S.A."/>
            <person name="Livny J."/>
            <person name="Vlamakis H."/>
            <person name="Clish C."/>
            <person name="Bullock K."/>
            <person name="Deik A."/>
            <person name="Scott J."/>
            <person name="Pierce K.A."/>
            <person name="Xavier R.J."/>
            <person name="Alm E.J."/>
        </authorList>
    </citation>
    <scope>NUCLEOTIDE SEQUENCE [LARGE SCALE GENOMIC DNA]</scope>
    <source>
        <strain evidence="2 9">BIOML-A6</strain>
    </source>
</reference>
<accession>A0A3E4UQ99</accession>
<evidence type="ECO:0000313" key="8">
    <source>
        <dbReference type="Proteomes" id="UP000284604"/>
    </source>
</evidence>
<evidence type="ECO:0000313" key="5">
    <source>
        <dbReference type="EMBL" id="RHM19711.1"/>
    </source>
</evidence>
<organism evidence="3 6">
    <name type="scientific">Bacteroides stercoris</name>
    <dbReference type="NCBI Taxonomy" id="46506"/>
    <lineage>
        <taxon>Bacteria</taxon>
        <taxon>Pseudomonadati</taxon>
        <taxon>Bacteroidota</taxon>
        <taxon>Bacteroidia</taxon>
        <taxon>Bacteroidales</taxon>
        <taxon>Bacteroidaceae</taxon>
        <taxon>Bacteroides</taxon>
    </lineage>
</organism>
<keyword evidence="1" id="KW-0812">Transmembrane</keyword>
<protein>
    <submittedName>
        <fullName evidence="3">Uncharacterized protein</fullName>
    </submittedName>
</protein>
<name>A0A3E4UQ99_BACSE</name>
<reference evidence="6 7" key="1">
    <citation type="submission" date="2018-08" db="EMBL/GenBank/DDBJ databases">
        <title>A genome reference for cultivated species of the human gut microbiota.</title>
        <authorList>
            <person name="Zou Y."/>
            <person name="Xue W."/>
            <person name="Luo G."/>
        </authorList>
    </citation>
    <scope>NUCLEOTIDE SEQUENCE [LARGE SCALE GENOMIC DNA]</scope>
    <source>
        <strain evidence="4 7">AF25-6</strain>
        <strain evidence="5 8">AF35-20</strain>
        <strain evidence="3 6">TF03-6</strain>
    </source>
</reference>
<evidence type="ECO:0000313" key="9">
    <source>
        <dbReference type="Proteomes" id="UP000467334"/>
    </source>
</evidence>
<keyword evidence="1" id="KW-1133">Transmembrane helix</keyword>
<evidence type="ECO:0000313" key="6">
    <source>
        <dbReference type="Proteomes" id="UP000261223"/>
    </source>
</evidence>
<dbReference type="Proteomes" id="UP000284161">
    <property type="component" value="Unassembled WGS sequence"/>
</dbReference>
<dbReference type="EMBL" id="QRPN01000005">
    <property type="protein sequence ID" value="RHM19711.1"/>
    <property type="molecule type" value="Genomic_DNA"/>
</dbReference>
<dbReference type="EMBL" id="WCLE01000002">
    <property type="protein sequence ID" value="KAB5316407.1"/>
    <property type="molecule type" value="Genomic_DNA"/>
</dbReference>
<proteinExistence type="predicted"/>
<dbReference type="EMBL" id="QRUB01000009">
    <property type="protein sequence ID" value="RGR27448.1"/>
    <property type="molecule type" value="Genomic_DNA"/>
</dbReference>
<gene>
    <name evidence="4" type="ORF">DWY58_10710</name>
    <name evidence="5" type="ORF">DWZ78_07240</name>
    <name evidence="3" type="ORF">DXC34_07985</name>
    <name evidence="2" type="ORF">F9958_01105</name>
</gene>
<evidence type="ECO:0000313" key="4">
    <source>
        <dbReference type="EMBL" id="RGR27448.1"/>
    </source>
</evidence>
<comment type="caution">
    <text evidence="3">The sequence shown here is derived from an EMBL/GenBank/DDBJ whole genome shotgun (WGS) entry which is preliminary data.</text>
</comment>